<evidence type="ECO:0000256" key="1">
    <source>
        <dbReference type="SAM" id="MobiDB-lite"/>
    </source>
</evidence>
<dbReference type="Pfam" id="PF00805">
    <property type="entry name" value="Pentapeptide"/>
    <property type="match status" value="1"/>
</dbReference>
<dbReference type="AlphaFoldDB" id="A0A9E8ZE23"/>
<feature type="region of interest" description="Disordered" evidence="1">
    <location>
        <begin position="1"/>
        <end position="28"/>
    </location>
</feature>
<feature type="transmembrane region" description="Helical" evidence="2">
    <location>
        <begin position="170"/>
        <end position="192"/>
    </location>
</feature>
<dbReference type="EMBL" id="CP113797">
    <property type="protein sequence ID" value="WAL60194.1"/>
    <property type="molecule type" value="Genomic_DNA"/>
</dbReference>
<dbReference type="Gene3D" id="2.160.20.80">
    <property type="entry name" value="E3 ubiquitin-protein ligase SopA"/>
    <property type="match status" value="1"/>
</dbReference>
<accession>A0A9E8ZE23</accession>
<dbReference type="Proteomes" id="UP001163152">
    <property type="component" value="Chromosome"/>
</dbReference>
<keyword evidence="4" id="KW-1185">Reference proteome</keyword>
<keyword evidence="2" id="KW-0472">Membrane</keyword>
<feature type="transmembrane region" description="Helical" evidence="2">
    <location>
        <begin position="77"/>
        <end position="110"/>
    </location>
</feature>
<dbReference type="SUPFAM" id="SSF141571">
    <property type="entry name" value="Pentapeptide repeat-like"/>
    <property type="match status" value="1"/>
</dbReference>
<name>A0A9E8ZE23_9CYAN</name>
<dbReference type="InterPro" id="IPR001646">
    <property type="entry name" value="5peptide_repeat"/>
</dbReference>
<keyword evidence="2" id="KW-1133">Transmembrane helix</keyword>
<sequence length="436" mass="46960">MTAPNHRSFPSTPPNGASGPTEPVQPNRLEVQIDDDGFPVQTSEMLLSQTDTTPPQTLTTLPASAKPAPLEMPPLGLIIIVALIVMTIGLSIGSLWIGFAGAIVALLVSLQVIWADLRSVVLELFSPPQRTLTISIVGFVSASVGLLKLSGAGQWIRFWYERLNWDAVGATGEVIGAVGQILIAILAVYVAWRQYVISKDLTIQQNIITQQQTIDSFFQGISELVLDEEGLLEDLPLERAIAEGRTAAILGSVDAQGKAKVLRFLSQSRLLTPLKRDGRLGRAILDGLGGYAEDRDYGTKVIDLGVMLAGSDLAGTDLRWVDLSDINLIRANLNGCDLVKANFARTILYGTTLAGSDMMGSRLFYGSVETATPRTREDLPNYKTGEFTGAVIENADFTGVQRLSEEQHYYCCAWGGSATRATIPGGCEGIPNRLGR</sequence>
<evidence type="ECO:0000256" key="2">
    <source>
        <dbReference type="SAM" id="Phobius"/>
    </source>
</evidence>
<reference evidence="3" key="1">
    <citation type="submission" date="2022-12" db="EMBL/GenBank/DDBJ databases">
        <title>Polyphasic identification of a Novel Hot-Spring Cyanobacterium Ocullathermofonsia sinensis gen nov. sp. nov. and Genomic Insights on its Adaptations to the Thermal Habitat.</title>
        <authorList>
            <person name="Daroch M."/>
            <person name="Tang J."/>
            <person name="Jiang Y."/>
        </authorList>
    </citation>
    <scope>NUCLEOTIDE SEQUENCE</scope>
    <source>
        <strain evidence="3">PKUAC-SCTA174</strain>
    </source>
</reference>
<dbReference type="KEGG" id="tsin:OXH18_24005"/>
<proteinExistence type="predicted"/>
<evidence type="ECO:0000313" key="3">
    <source>
        <dbReference type="EMBL" id="WAL60194.1"/>
    </source>
</evidence>
<gene>
    <name evidence="3" type="ORF">OXH18_24005</name>
</gene>
<feature type="transmembrane region" description="Helical" evidence="2">
    <location>
        <begin position="131"/>
        <end position="150"/>
    </location>
</feature>
<dbReference type="RefSeq" id="WP_268610051.1">
    <property type="nucleotide sequence ID" value="NZ_CP113797.1"/>
</dbReference>
<organism evidence="3 4">
    <name type="scientific">Thermocoleostomius sinensis A174</name>
    <dbReference type="NCBI Taxonomy" id="2016057"/>
    <lineage>
        <taxon>Bacteria</taxon>
        <taxon>Bacillati</taxon>
        <taxon>Cyanobacteriota</taxon>
        <taxon>Cyanophyceae</taxon>
        <taxon>Oculatellales</taxon>
        <taxon>Oculatellaceae</taxon>
        <taxon>Thermocoleostomius</taxon>
    </lineage>
</organism>
<evidence type="ECO:0000313" key="4">
    <source>
        <dbReference type="Proteomes" id="UP001163152"/>
    </source>
</evidence>
<protein>
    <submittedName>
        <fullName evidence="3">Pentapeptide repeat-containing protein</fullName>
    </submittedName>
</protein>
<keyword evidence="2" id="KW-0812">Transmembrane</keyword>